<dbReference type="EMBL" id="CP007452">
    <property type="protein sequence ID" value="AHM55579.1"/>
    <property type="molecule type" value="Genomic_DNA"/>
</dbReference>
<sequence>MDKAKCKVATEIKRCELNMAINEKKTMEVISSIADDILRIADGKYELSEILDSVAYKKYVEYMEKLMQSN</sequence>
<protein>
    <submittedName>
        <fullName evidence="1">Uncharacterized protein</fullName>
    </submittedName>
</protein>
<dbReference type="AlphaFoldDB" id="W8T1G3"/>
<dbReference type="RefSeq" id="WP_025434622.1">
    <property type="nucleotide sequence ID" value="NZ_CP007452.1"/>
</dbReference>
<proteinExistence type="predicted"/>
<dbReference type="Proteomes" id="UP000019591">
    <property type="component" value="Chromosome"/>
</dbReference>
<name>W8T1G3_PEPAC</name>
<dbReference type="eggNOG" id="ENOG502ZNYI">
    <property type="taxonomic scope" value="Bacteria"/>
</dbReference>
<dbReference type="HOGENOM" id="CLU_2751786_0_0_9"/>
<keyword evidence="2" id="KW-1185">Reference proteome</keyword>
<accession>W8T1G3</accession>
<dbReference type="KEGG" id="eac:EAL2_c02760"/>
<organism evidence="1 2">
    <name type="scientific">Peptoclostridium acidaminophilum DSM 3953</name>
    <dbReference type="NCBI Taxonomy" id="1286171"/>
    <lineage>
        <taxon>Bacteria</taxon>
        <taxon>Bacillati</taxon>
        <taxon>Bacillota</taxon>
        <taxon>Clostridia</taxon>
        <taxon>Peptostreptococcales</taxon>
        <taxon>Peptoclostridiaceae</taxon>
        <taxon>Peptoclostridium</taxon>
    </lineage>
</organism>
<evidence type="ECO:0000313" key="2">
    <source>
        <dbReference type="Proteomes" id="UP000019591"/>
    </source>
</evidence>
<evidence type="ECO:0000313" key="1">
    <source>
        <dbReference type="EMBL" id="AHM55579.1"/>
    </source>
</evidence>
<gene>
    <name evidence="1" type="ORF">EAL2_c02760</name>
</gene>
<dbReference type="STRING" id="1286171.EAL2_c02760"/>
<dbReference type="PATRIC" id="fig|1286171.3.peg.213"/>
<reference evidence="1 2" key="1">
    <citation type="journal article" date="2014" name="Genome Announc.">
        <title>Complete Genome Sequence of Amino Acid-Utilizing Eubacterium acidaminophilum al-2 (DSM 3953).</title>
        <authorList>
            <person name="Poehlein A."/>
            <person name="Andreesen J.R."/>
            <person name="Daniel R."/>
        </authorList>
    </citation>
    <scope>NUCLEOTIDE SEQUENCE [LARGE SCALE GENOMIC DNA]</scope>
    <source>
        <strain evidence="1 2">DSM 3953</strain>
    </source>
</reference>